<dbReference type="InterPro" id="IPR042099">
    <property type="entry name" value="ANL_N_sf"/>
</dbReference>
<keyword evidence="4" id="KW-1185">Reference proteome</keyword>
<evidence type="ECO:0000313" key="4">
    <source>
        <dbReference type="Proteomes" id="UP000501534"/>
    </source>
</evidence>
<accession>A0A6M4GPT2</accession>
<feature type="domain" description="AMP-dependent synthetase/ligase" evidence="1">
    <location>
        <begin position="32"/>
        <end position="412"/>
    </location>
</feature>
<evidence type="ECO:0000259" key="2">
    <source>
        <dbReference type="Pfam" id="PF13193"/>
    </source>
</evidence>
<dbReference type="Pfam" id="PF13193">
    <property type="entry name" value="AMP-binding_C"/>
    <property type="match status" value="1"/>
</dbReference>
<dbReference type="InterPro" id="IPR025110">
    <property type="entry name" value="AMP-bd_C"/>
</dbReference>
<evidence type="ECO:0000259" key="1">
    <source>
        <dbReference type="Pfam" id="PF00501"/>
    </source>
</evidence>
<dbReference type="EMBL" id="CP053069">
    <property type="protein sequence ID" value="QJR09086.1"/>
    <property type="molecule type" value="Genomic_DNA"/>
</dbReference>
<dbReference type="EC" id="6.2.1.3" evidence="3"/>
<keyword evidence="3" id="KW-0436">Ligase</keyword>
<dbReference type="SUPFAM" id="SSF56801">
    <property type="entry name" value="Acetyl-CoA synthetase-like"/>
    <property type="match status" value="1"/>
</dbReference>
<dbReference type="Gene3D" id="3.30.300.30">
    <property type="match status" value="1"/>
</dbReference>
<dbReference type="Proteomes" id="UP000501534">
    <property type="component" value="Chromosome"/>
</dbReference>
<proteinExistence type="predicted"/>
<dbReference type="InterPro" id="IPR045851">
    <property type="entry name" value="AMP-bd_C_sf"/>
</dbReference>
<reference evidence="3 4" key="1">
    <citation type="submission" date="2020-04" db="EMBL/GenBank/DDBJ databases">
        <title>Usitatibacter rugosus gen. nov., sp. nov. and Usitatibacter palustris sp. nov., novel members of Usitatibacteraceae fam. nov. within the order Nitrosomonadales isolated from soil.</title>
        <authorList>
            <person name="Huber K.J."/>
            <person name="Neumann-Schaal M."/>
            <person name="Geppert A."/>
            <person name="Luckner M."/>
            <person name="Wanner G."/>
            <person name="Overmann J."/>
        </authorList>
    </citation>
    <scope>NUCLEOTIDE SEQUENCE [LARGE SCALE GENOMIC DNA]</scope>
    <source>
        <strain evidence="3 4">0125_3</strain>
    </source>
</reference>
<dbReference type="Gene3D" id="3.40.50.12780">
    <property type="entry name" value="N-terminal domain of ligase-like"/>
    <property type="match status" value="1"/>
</dbReference>
<dbReference type="NCBIfam" id="NF006181">
    <property type="entry name" value="PRK08314.1"/>
    <property type="match status" value="1"/>
</dbReference>
<organism evidence="3 4">
    <name type="scientific">Usitatibacter rugosus</name>
    <dbReference type="NCBI Taxonomy" id="2732067"/>
    <lineage>
        <taxon>Bacteria</taxon>
        <taxon>Pseudomonadati</taxon>
        <taxon>Pseudomonadota</taxon>
        <taxon>Betaproteobacteria</taxon>
        <taxon>Nitrosomonadales</taxon>
        <taxon>Usitatibacteraceae</taxon>
        <taxon>Usitatibacter</taxon>
    </lineage>
</organism>
<feature type="domain" description="AMP-binding enzyme C-terminal" evidence="2">
    <location>
        <begin position="466"/>
        <end position="543"/>
    </location>
</feature>
<dbReference type="PROSITE" id="PS00455">
    <property type="entry name" value="AMP_BINDING"/>
    <property type="match status" value="1"/>
</dbReference>
<dbReference type="Pfam" id="PF00501">
    <property type="entry name" value="AMP-binding"/>
    <property type="match status" value="1"/>
</dbReference>
<dbReference type="InterPro" id="IPR050237">
    <property type="entry name" value="ATP-dep_AMP-bd_enzyme"/>
</dbReference>
<dbReference type="PANTHER" id="PTHR43767:SF1">
    <property type="entry name" value="NONRIBOSOMAL PEPTIDE SYNTHASE PES1 (EUROFUNG)-RELATED"/>
    <property type="match status" value="1"/>
</dbReference>
<sequence>MAEATMRHYAVWPREVPHDLDLPQTSVWYNLEVSATRYAGKDAFICYDNAMTYATLRSEAEAVAGFLQKRCGVAKGDRVLLFMQNSLQFVIAYYAILRADAVVVPLNPMNLTDELRHYVKDCGAKVALVAQELWPQAAPLAADGTLAHSIVAAYADYLPKPTDLKVPDAFKLPRQPIAGPNITLWSDAVGQRLAPGPHTVGPDDLAVMPYTSGTTGQPKGCMHTHRTVMSTAVFSSEWFKISHEVKYLGVLPYFHVTGMQNSMNTPIFNGGTVILLPRWDREVAGPLIARYGVQAWTLIPTMVVDLLASPNAASWDLSSLQRMSGGGAAMPEAIATKLKELCGISFVEGYGLTETMAPSHVNPPDRPKKQCLGIPFIGTDSRVVDPGTLEELPVGEVGEIVSAGPQIFLGYWGKPEATAEAFFERDGKRFFRTGDLGRVDEEGYFFLVDRLKRMINAHGLKVWPAEVESLLYGHPDVQEACVIAAKDATRGETVKAVVVLKPASKGKVDGEAITAWAREKMAAYKVPRVVEFVDALPRSATGKILWRALQERENAK</sequence>
<evidence type="ECO:0000313" key="3">
    <source>
        <dbReference type="EMBL" id="QJR09086.1"/>
    </source>
</evidence>
<dbReference type="InterPro" id="IPR020845">
    <property type="entry name" value="AMP-binding_CS"/>
</dbReference>
<name>A0A6M4GPT2_9PROT</name>
<dbReference type="PANTHER" id="PTHR43767">
    <property type="entry name" value="LONG-CHAIN-FATTY-ACID--COA LIGASE"/>
    <property type="match status" value="1"/>
</dbReference>
<protein>
    <submittedName>
        <fullName evidence="3">Long-chain-fatty-acid--CoA ligase</fullName>
        <ecNumber evidence="3">6.2.1.3</ecNumber>
    </submittedName>
</protein>
<dbReference type="RefSeq" id="WP_212756858.1">
    <property type="nucleotide sequence ID" value="NZ_CP053069.1"/>
</dbReference>
<dbReference type="GO" id="GO:0004467">
    <property type="term" value="F:long-chain fatty acid-CoA ligase activity"/>
    <property type="evidence" value="ECO:0007669"/>
    <property type="project" value="UniProtKB-EC"/>
</dbReference>
<gene>
    <name evidence="3" type="primary">lcfB_1</name>
    <name evidence="3" type="ORF">DSM104443_00122</name>
</gene>
<dbReference type="KEGG" id="uru:DSM104443_00122"/>
<dbReference type="InterPro" id="IPR000873">
    <property type="entry name" value="AMP-dep_synth/lig_dom"/>
</dbReference>
<dbReference type="AlphaFoldDB" id="A0A6M4GPT2"/>